<comment type="caution">
    <text evidence="3">The sequence shown here is derived from an EMBL/GenBank/DDBJ whole genome shotgun (WGS) entry which is preliminary data.</text>
</comment>
<dbReference type="InterPro" id="IPR025588">
    <property type="entry name" value="YcxB-like_C"/>
</dbReference>
<evidence type="ECO:0000259" key="2">
    <source>
        <dbReference type="Pfam" id="PF14317"/>
    </source>
</evidence>
<name>A0ABS8DM62_9FIRM</name>
<dbReference type="RefSeq" id="WP_066732848.1">
    <property type="nucleotide sequence ID" value="NZ_JAJCIQ010000029.1"/>
</dbReference>
<keyword evidence="1" id="KW-1133">Transmembrane helix</keyword>
<dbReference type="EMBL" id="JAJCIS010000031">
    <property type="protein sequence ID" value="MCB7389543.1"/>
    <property type="molecule type" value="Genomic_DNA"/>
</dbReference>
<reference evidence="3 4" key="1">
    <citation type="submission" date="2021-10" db="EMBL/GenBank/DDBJ databases">
        <title>Collection of gut derived symbiotic bacterial strains cultured from healthy donors.</title>
        <authorList>
            <person name="Lin H."/>
            <person name="Littmann E."/>
            <person name="Kohout C."/>
            <person name="Pamer E.G."/>
        </authorList>
    </citation>
    <scope>NUCLEOTIDE SEQUENCE [LARGE SCALE GENOMIC DNA]</scope>
    <source>
        <strain evidence="3 4">DFI.1.165</strain>
    </source>
</reference>
<evidence type="ECO:0000256" key="1">
    <source>
        <dbReference type="SAM" id="Phobius"/>
    </source>
</evidence>
<feature type="domain" description="YcxB-like C-terminal" evidence="2">
    <location>
        <begin position="95"/>
        <end position="153"/>
    </location>
</feature>
<protein>
    <submittedName>
        <fullName evidence="3">YcxB family protein</fullName>
    </submittedName>
</protein>
<keyword evidence="1" id="KW-0812">Transmembrane</keyword>
<evidence type="ECO:0000313" key="3">
    <source>
        <dbReference type="EMBL" id="MCB7389543.1"/>
    </source>
</evidence>
<gene>
    <name evidence="3" type="ORF">LIZ65_19865</name>
</gene>
<feature type="transmembrane region" description="Helical" evidence="1">
    <location>
        <begin position="52"/>
        <end position="72"/>
    </location>
</feature>
<accession>A0ABS8DM62</accession>
<dbReference type="Pfam" id="PF14317">
    <property type="entry name" value="YcxB"/>
    <property type="match status" value="1"/>
</dbReference>
<evidence type="ECO:0000313" key="4">
    <source>
        <dbReference type="Proteomes" id="UP001299546"/>
    </source>
</evidence>
<proteinExistence type="predicted"/>
<organism evidence="3 4">
    <name type="scientific">Bariatricus massiliensis</name>
    <dbReference type="NCBI Taxonomy" id="1745713"/>
    <lineage>
        <taxon>Bacteria</taxon>
        <taxon>Bacillati</taxon>
        <taxon>Bacillota</taxon>
        <taxon>Clostridia</taxon>
        <taxon>Lachnospirales</taxon>
        <taxon>Lachnospiraceae</taxon>
        <taxon>Bariatricus</taxon>
    </lineage>
</organism>
<keyword evidence="1" id="KW-0472">Membrane</keyword>
<sequence length="170" mass="18824">MSVKFDVKMTKKAMYNFMLHTSYTSLSGIAGTVFGLVTLALGIQNLTAGESSTAMTFFLFAFIFLVGNPINLKIRSSEQVAKSPMFQEAITYEMTEEGVKISQGEQSTLNPWAEFQKAVSTGSSIILYVTKVRALIFPREALGEQYPEVVKMISTHMPPNKVKIRHVSAI</sequence>
<dbReference type="Proteomes" id="UP001299546">
    <property type="component" value="Unassembled WGS sequence"/>
</dbReference>
<keyword evidence="4" id="KW-1185">Reference proteome</keyword>